<organism evidence="3 4">
    <name type="scientific">Halogeometricum luteum</name>
    <dbReference type="NCBI Taxonomy" id="2950537"/>
    <lineage>
        <taxon>Archaea</taxon>
        <taxon>Methanobacteriati</taxon>
        <taxon>Methanobacteriota</taxon>
        <taxon>Stenosarchaea group</taxon>
        <taxon>Halobacteria</taxon>
        <taxon>Halobacteriales</taxon>
        <taxon>Haloferacaceae</taxon>
        <taxon>Halogeometricum</taxon>
    </lineage>
</organism>
<dbReference type="InterPro" id="IPR055734">
    <property type="entry name" value="DUF7310"/>
</dbReference>
<feature type="compositionally biased region" description="Basic and acidic residues" evidence="1">
    <location>
        <begin position="20"/>
        <end position="38"/>
    </location>
</feature>
<feature type="domain" description="DUF7310" evidence="2">
    <location>
        <begin position="11"/>
        <end position="103"/>
    </location>
</feature>
<feature type="region of interest" description="Disordered" evidence="1">
    <location>
        <begin position="20"/>
        <end position="59"/>
    </location>
</feature>
<evidence type="ECO:0000313" key="4">
    <source>
        <dbReference type="Proteomes" id="UP001254813"/>
    </source>
</evidence>
<sequence>MPNDRTDIATLAARLDAVERALTDGERAGSRGAAREKSPPTAPETPNGDAADDGTDETLRRLERRVEELTAELDAVRGLLGGVEAVNDSVERRADLALAAVERLTDERAVEGESDGLVAERLPDGDDGVDDSFSAVDAAEAAAETGDENADSDSLAARLRGAL</sequence>
<dbReference type="EMBL" id="JAMQOQ010000001">
    <property type="protein sequence ID" value="MDS0293564.1"/>
    <property type="molecule type" value="Genomic_DNA"/>
</dbReference>
<dbReference type="Proteomes" id="UP001254813">
    <property type="component" value="Unassembled WGS sequence"/>
</dbReference>
<evidence type="ECO:0000256" key="1">
    <source>
        <dbReference type="SAM" id="MobiDB-lite"/>
    </source>
</evidence>
<dbReference type="RefSeq" id="WP_310927371.1">
    <property type="nucleotide sequence ID" value="NZ_JAMQOQ010000001.1"/>
</dbReference>
<comment type="caution">
    <text evidence="3">The sequence shown here is derived from an EMBL/GenBank/DDBJ whole genome shotgun (WGS) entry which is preliminary data.</text>
</comment>
<proteinExistence type="predicted"/>
<reference evidence="3 4" key="1">
    <citation type="submission" date="2022-06" db="EMBL/GenBank/DDBJ databases">
        <title>Halogeometricum sp. a new haloarchaeum isolate from saline soil.</title>
        <authorList>
            <person name="Strakova D."/>
            <person name="Galisteo C."/>
            <person name="Sanchez-Porro C."/>
            <person name="Ventosa A."/>
        </authorList>
    </citation>
    <scope>NUCLEOTIDE SEQUENCE [LARGE SCALE GENOMIC DNA]</scope>
    <source>
        <strain evidence="4">S3BR25-2</strain>
    </source>
</reference>
<protein>
    <recommendedName>
        <fullName evidence="2">DUF7310 domain-containing protein</fullName>
    </recommendedName>
</protein>
<name>A0ABU2FYF7_9EURY</name>
<keyword evidence="4" id="KW-1185">Reference proteome</keyword>
<dbReference type="Pfam" id="PF23991">
    <property type="entry name" value="DUF7310"/>
    <property type="match status" value="1"/>
</dbReference>
<evidence type="ECO:0000313" key="3">
    <source>
        <dbReference type="EMBL" id="MDS0293564.1"/>
    </source>
</evidence>
<evidence type="ECO:0000259" key="2">
    <source>
        <dbReference type="Pfam" id="PF23991"/>
    </source>
</evidence>
<gene>
    <name evidence="3" type="ORF">NDI79_05165</name>
</gene>
<accession>A0ABU2FYF7</accession>
<feature type="region of interest" description="Disordered" evidence="1">
    <location>
        <begin position="109"/>
        <end position="133"/>
    </location>
</feature>